<dbReference type="Proteomes" id="UP000356253">
    <property type="component" value="Unassembled WGS sequence"/>
</dbReference>
<dbReference type="EMBL" id="CABVMM010000024">
    <property type="protein sequence ID" value="VVV02533.1"/>
    <property type="molecule type" value="Genomic_DNA"/>
</dbReference>
<gene>
    <name evidence="1" type="ORF">FVB9532_03833</name>
</gene>
<sequence>MKNTLSSNEKGTLYKWKSIIVNGLIFIIPMTVLVELFQVNWKLENIQFSHLVFYFSAFSLFGFLMSYFSYIAKEKNRKEWENK</sequence>
<name>A0AC61YDY9_9FLAO</name>
<accession>A0AC61YDY9</accession>
<protein>
    <submittedName>
        <fullName evidence="1">Uncharacterized protein</fullName>
    </submittedName>
</protein>
<evidence type="ECO:0000313" key="1">
    <source>
        <dbReference type="EMBL" id="VVV02533.1"/>
    </source>
</evidence>
<reference evidence="1" key="1">
    <citation type="submission" date="2019-09" db="EMBL/GenBank/DDBJ databases">
        <authorList>
            <person name="Rodrigo-Torres L."/>
            <person name="Arahal R. D."/>
            <person name="Lucena T."/>
        </authorList>
    </citation>
    <scope>NUCLEOTIDE SEQUENCE</scope>
    <source>
        <strain evidence="1">ISS653</strain>
    </source>
</reference>
<organism evidence="1 2">
    <name type="scientific">Mesonia oceanica</name>
    <dbReference type="NCBI Taxonomy" id="2687242"/>
    <lineage>
        <taxon>Bacteria</taxon>
        <taxon>Pseudomonadati</taxon>
        <taxon>Bacteroidota</taxon>
        <taxon>Flavobacteriia</taxon>
        <taxon>Flavobacteriales</taxon>
        <taxon>Flavobacteriaceae</taxon>
        <taxon>Mesonia</taxon>
    </lineage>
</organism>
<comment type="caution">
    <text evidence="1">The sequence shown here is derived from an EMBL/GenBank/DDBJ whole genome shotgun (WGS) entry which is preliminary data.</text>
</comment>
<evidence type="ECO:0000313" key="2">
    <source>
        <dbReference type="Proteomes" id="UP000356253"/>
    </source>
</evidence>
<keyword evidence="2" id="KW-1185">Reference proteome</keyword>
<proteinExistence type="predicted"/>